<reference evidence="2" key="1">
    <citation type="submission" date="2019-03" db="EMBL/GenBank/DDBJ databases">
        <authorList>
            <person name="Danneels B."/>
        </authorList>
    </citation>
    <scope>NUCLEOTIDE SEQUENCE</scope>
</reference>
<name>A0A484UQW5_9ZZZZ</name>
<gene>
    <name evidence="2" type="ORF">RAN3_3720</name>
</gene>
<dbReference type="EMBL" id="CAADIO010000019">
    <property type="protein sequence ID" value="VFR89458.1"/>
    <property type="molecule type" value="Genomic_DNA"/>
</dbReference>
<protein>
    <submittedName>
        <fullName evidence="2">Uncharacterized protein</fullName>
    </submittedName>
</protein>
<dbReference type="AlphaFoldDB" id="A0A484UQW5"/>
<sequence>MQDTHLDGLLSPRGGQPGSRHRQRSAGQGKVFQCGSAFHEGLRPRERLKRSGHMAGACCCMHIDC</sequence>
<organism evidence="2">
    <name type="scientific">plant metagenome</name>
    <dbReference type="NCBI Taxonomy" id="1297885"/>
    <lineage>
        <taxon>unclassified sequences</taxon>
        <taxon>metagenomes</taxon>
        <taxon>organismal metagenomes</taxon>
    </lineage>
</organism>
<accession>A0A484UQW5</accession>
<evidence type="ECO:0000256" key="1">
    <source>
        <dbReference type="SAM" id="MobiDB-lite"/>
    </source>
</evidence>
<proteinExistence type="predicted"/>
<evidence type="ECO:0000313" key="2">
    <source>
        <dbReference type="EMBL" id="VFR89458.1"/>
    </source>
</evidence>
<feature type="region of interest" description="Disordered" evidence="1">
    <location>
        <begin position="1"/>
        <end position="31"/>
    </location>
</feature>